<evidence type="ECO:0000313" key="4">
    <source>
        <dbReference type="Proteomes" id="UP000024635"/>
    </source>
</evidence>
<dbReference type="EMBL" id="JARK01001488">
    <property type="protein sequence ID" value="EYB96225.1"/>
    <property type="molecule type" value="Genomic_DNA"/>
</dbReference>
<proteinExistence type="predicted"/>
<keyword evidence="1" id="KW-0175">Coiled coil</keyword>
<evidence type="ECO:0000313" key="3">
    <source>
        <dbReference type="EMBL" id="EYB96225.1"/>
    </source>
</evidence>
<feature type="compositionally biased region" description="Polar residues" evidence="2">
    <location>
        <begin position="297"/>
        <end position="321"/>
    </location>
</feature>
<comment type="caution">
    <text evidence="3">The sequence shown here is derived from an EMBL/GenBank/DDBJ whole genome shotgun (WGS) entry which is preliminary data.</text>
</comment>
<gene>
    <name evidence="3" type="primary">Acey_s0152.g2871</name>
    <name evidence="3" type="synonym">Acey-K10G6.4</name>
    <name evidence="3" type="ORF">Y032_0152g2871</name>
</gene>
<dbReference type="OrthoDB" id="5860291at2759"/>
<protein>
    <submittedName>
        <fullName evidence="3">Uncharacterized protein</fullName>
    </submittedName>
</protein>
<dbReference type="Gene3D" id="1.10.287.40">
    <property type="entry name" value="Serine-tRNA synthetase, tRNA binding domain"/>
    <property type="match status" value="1"/>
</dbReference>
<reference evidence="4" key="1">
    <citation type="journal article" date="2015" name="Nat. Genet.">
        <title>The genome and transcriptome of the zoonotic hookworm Ancylostoma ceylanicum identify infection-specific gene families.</title>
        <authorList>
            <person name="Schwarz E.M."/>
            <person name="Hu Y."/>
            <person name="Antoshechkin I."/>
            <person name="Miller M.M."/>
            <person name="Sternberg P.W."/>
            <person name="Aroian R.V."/>
        </authorList>
    </citation>
    <scope>NUCLEOTIDE SEQUENCE</scope>
    <source>
        <strain evidence="4">HY135</strain>
    </source>
</reference>
<dbReference type="InterPro" id="IPR042103">
    <property type="entry name" value="SerRS_1_N_sf"/>
</dbReference>
<dbReference type="Proteomes" id="UP000024635">
    <property type="component" value="Unassembled WGS sequence"/>
</dbReference>
<evidence type="ECO:0000256" key="2">
    <source>
        <dbReference type="SAM" id="MobiDB-lite"/>
    </source>
</evidence>
<organism evidence="3 4">
    <name type="scientific">Ancylostoma ceylanicum</name>
    <dbReference type="NCBI Taxonomy" id="53326"/>
    <lineage>
        <taxon>Eukaryota</taxon>
        <taxon>Metazoa</taxon>
        <taxon>Ecdysozoa</taxon>
        <taxon>Nematoda</taxon>
        <taxon>Chromadorea</taxon>
        <taxon>Rhabditida</taxon>
        <taxon>Rhabditina</taxon>
        <taxon>Rhabditomorpha</taxon>
        <taxon>Strongyloidea</taxon>
        <taxon>Ancylostomatidae</taxon>
        <taxon>Ancylostomatinae</taxon>
        <taxon>Ancylostoma</taxon>
    </lineage>
</organism>
<dbReference type="STRING" id="53326.A0A016T0G8"/>
<dbReference type="AlphaFoldDB" id="A0A016T0G8"/>
<keyword evidence="4" id="KW-1185">Reference proteome</keyword>
<sequence length="411" mass="48630">MDYGATQNMEKELVEPSHVDYLHLEELNRALELERELVVKAHENYRNLKKKFIELKEENNSLQNDLDKKLSAQSHQMESLSQEKDKLSIENEDLREEVSRLKEDLKAKGKEMKLKEEQMKKSFSEQIEELLEHTTIKEADAFAGEKEEFRRAHLLNHDDRVHELLGEIRRVQAARDEEVESLRDELNKERQMRIELGTTAQRIRADLELARSLATNKQSESLALRCELNRRLKENMEKEVEWMTKEENFRKTLLLRTTSFERKVDEFQKIVAEKDEFIAVMRRDMDAMQKSSEDAESSCQNKLGSDATSEKNPSSELEQKYDANQTLIEELKRERNSLEITVAELKKKLEISPATEQEVKRLKDLLAEKEEQLSSLRRQYRQLMRKVEHSLVHLEKQHMKTKRKLEENLVK</sequence>
<accession>A0A016T0G8</accession>
<evidence type="ECO:0000256" key="1">
    <source>
        <dbReference type="SAM" id="Coils"/>
    </source>
</evidence>
<feature type="coiled-coil region" evidence="1">
    <location>
        <begin position="24"/>
        <end position="118"/>
    </location>
</feature>
<name>A0A016T0G8_9BILA</name>
<feature type="region of interest" description="Disordered" evidence="2">
    <location>
        <begin position="288"/>
        <end position="321"/>
    </location>
</feature>